<gene>
    <name evidence="1" type="ORF">PXEA_LOCUS19342</name>
</gene>
<sequence>MSGPLEEVCEYLSGTSAIKILVIKSPLPATPLELRTVFISSKELAVEFKKDVDVFGYLIKTTADALTTSYYVYRSVSISRLILVDLEPCKVYSLEVYAVGLSGLSHTSADLLELTGWSI</sequence>
<dbReference type="EMBL" id="CAAALY010076899">
    <property type="protein sequence ID" value="VEL25902.1"/>
    <property type="molecule type" value="Genomic_DNA"/>
</dbReference>
<keyword evidence="2" id="KW-1185">Reference proteome</keyword>
<name>A0A3S5A2E6_9PLAT</name>
<organism evidence="1 2">
    <name type="scientific">Protopolystoma xenopodis</name>
    <dbReference type="NCBI Taxonomy" id="117903"/>
    <lineage>
        <taxon>Eukaryota</taxon>
        <taxon>Metazoa</taxon>
        <taxon>Spiralia</taxon>
        <taxon>Lophotrochozoa</taxon>
        <taxon>Platyhelminthes</taxon>
        <taxon>Monogenea</taxon>
        <taxon>Polyopisthocotylea</taxon>
        <taxon>Polystomatidea</taxon>
        <taxon>Polystomatidae</taxon>
        <taxon>Protopolystoma</taxon>
    </lineage>
</organism>
<dbReference type="Proteomes" id="UP000784294">
    <property type="component" value="Unassembled WGS sequence"/>
</dbReference>
<evidence type="ECO:0000313" key="1">
    <source>
        <dbReference type="EMBL" id="VEL25902.1"/>
    </source>
</evidence>
<dbReference type="InterPro" id="IPR036116">
    <property type="entry name" value="FN3_sf"/>
</dbReference>
<evidence type="ECO:0008006" key="3">
    <source>
        <dbReference type="Google" id="ProtNLM"/>
    </source>
</evidence>
<comment type="caution">
    <text evidence="1">The sequence shown here is derived from an EMBL/GenBank/DDBJ whole genome shotgun (WGS) entry which is preliminary data.</text>
</comment>
<dbReference type="AlphaFoldDB" id="A0A3S5A2E6"/>
<protein>
    <recommendedName>
        <fullName evidence="3">Fibronectin type-III domain-containing protein</fullName>
    </recommendedName>
</protein>
<proteinExistence type="predicted"/>
<accession>A0A3S5A2E6</accession>
<dbReference type="SUPFAM" id="SSF49265">
    <property type="entry name" value="Fibronectin type III"/>
    <property type="match status" value="1"/>
</dbReference>
<reference evidence="1" key="1">
    <citation type="submission" date="2018-11" db="EMBL/GenBank/DDBJ databases">
        <authorList>
            <consortium name="Pathogen Informatics"/>
        </authorList>
    </citation>
    <scope>NUCLEOTIDE SEQUENCE</scope>
</reference>
<evidence type="ECO:0000313" key="2">
    <source>
        <dbReference type="Proteomes" id="UP000784294"/>
    </source>
</evidence>